<dbReference type="RefSeq" id="WP_345434841.1">
    <property type="nucleotide sequence ID" value="NZ_BAABKO010000001.1"/>
</dbReference>
<name>A0ABP8ZQI3_9MICO</name>
<dbReference type="InterPro" id="IPR015947">
    <property type="entry name" value="PUA-like_sf"/>
</dbReference>
<dbReference type="EMBL" id="BAABKO010000001">
    <property type="protein sequence ID" value="GAA4762464.1"/>
    <property type="molecule type" value="Genomic_DNA"/>
</dbReference>
<dbReference type="SUPFAM" id="SSF88697">
    <property type="entry name" value="PUA domain-like"/>
    <property type="match status" value="1"/>
</dbReference>
<reference evidence="2" key="1">
    <citation type="journal article" date="2019" name="Int. J. Syst. Evol. Microbiol.">
        <title>The Global Catalogue of Microorganisms (GCM) 10K type strain sequencing project: providing services to taxonomists for standard genome sequencing and annotation.</title>
        <authorList>
            <consortium name="The Broad Institute Genomics Platform"/>
            <consortium name="The Broad Institute Genome Sequencing Center for Infectious Disease"/>
            <person name="Wu L."/>
            <person name="Ma J."/>
        </authorList>
    </citation>
    <scope>NUCLEOTIDE SEQUENCE [LARGE SCALE GENOMIC DNA]</scope>
    <source>
        <strain evidence="2">JCM 18537</strain>
    </source>
</reference>
<sequence length="148" mass="15996">MRIITVRQPWAHAIVHGGKDVENRARNIAGNYRGPVAIHAALQRDDRGWVEFGAYALTNTMHHGQPEALGAIIGVVDLVDVHRPLWDDSCGEPGEGVCSPWAETTGWPYHLVLANPRPLAEPLPFKGALGLRTLDAETTARVLAAVAA</sequence>
<dbReference type="Gene3D" id="2.30.130.30">
    <property type="entry name" value="Hypothetical protein"/>
    <property type="match status" value="1"/>
</dbReference>
<proteinExistence type="predicted"/>
<protein>
    <recommendedName>
        <fullName evidence="3">ASCH domain-containing protein</fullName>
    </recommendedName>
</protein>
<keyword evidence="2" id="KW-1185">Reference proteome</keyword>
<dbReference type="Proteomes" id="UP001501645">
    <property type="component" value="Unassembled WGS sequence"/>
</dbReference>
<evidence type="ECO:0000313" key="2">
    <source>
        <dbReference type="Proteomes" id="UP001501645"/>
    </source>
</evidence>
<organism evidence="1 2">
    <name type="scientific">Microbacterium gilvum</name>
    <dbReference type="NCBI Taxonomy" id="1336204"/>
    <lineage>
        <taxon>Bacteria</taxon>
        <taxon>Bacillati</taxon>
        <taxon>Actinomycetota</taxon>
        <taxon>Actinomycetes</taxon>
        <taxon>Micrococcales</taxon>
        <taxon>Microbacteriaceae</taxon>
        <taxon>Microbacterium</taxon>
    </lineage>
</organism>
<evidence type="ECO:0008006" key="3">
    <source>
        <dbReference type="Google" id="ProtNLM"/>
    </source>
</evidence>
<evidence type="ECO:0000313" key="1">
    <source>
        <dbReference type="EMBL" id="GAA4762464.1"/>
    </source>
</evidence>
<accession>A0ABP8ZQI3</accession>
<comment type="caution">
    <text evidence="1">The sequence shown here is derived from an EMBL/GenBank/DDBJ whole genome shotgun (WGS) entry which is preliminary data.</text>
</comment>
<gene>
    <name evidence="1" type="ORF">GCM10023351_01110</name>
</gene>